<dbReference type="PANTHER" id="PTHR34477:SF1">
    <property type="entry name" value="UPF0213 PROTEIN YHBQ"/>
    <property type="match status" value="1"/>
</dbReference>
<dbReference type="STRING" id="1798539.A2994_02825"/>
<dbReference type="PANTHER" id="PTHR34477">
    <property type="entry name" value="UPF0213 PROTEIN YHBQ"/>
    <property type="match status" value="1"/>
</dbReference>
<comment type="caution">
    <text evidence="3">The sequence shown here is derived from an EMBL/GenBank/DDBJ whole genome shotgun (WGS) entry which is preliminary data.</text>
</comment>
<protein>
    <recommendedName>
        <fullName evidence="2">GIY-YIG domain-containing protein</fullName>
    </recommendedName>
</protein>
<evidence type="ECO:0000256" key="1">
    <source>
        <dbReference type="ARBA" id="ARBA00007435"/>
    </source>
</evidence>
<dbReference type="PROSITE" id="PS50164">
    <property type="entry name" value="GIY_YIG"/>
    <property type="match status" value="1"/>
</dbReference>
<evidence type="ECO:0000313" key="4">
    <source>
        <dbReference type="Proteomes" id="UP000179010"/>
    </source>
</evidence>
<organism evidence="3 4">
    <name type="scientific">candidate division Kazan bacterium RIFCSPLOWO2_01_FULL_48_13</name>
    <dbReference type="NCBI Taxonomy" id="1798539"/>
    <lineage>
        <taxon>Bacteria</taxon>
        <taxon>Bacteria division Kazan-3B-28</taxon>
    </lineage>
</organism>
<accession>A0A1F4PPR2</accession>
<dbReference type="Gene3D" id="3.40.1440.10">
    <property type="entry name" value="GIY-YIG endonuclease"/>
    <property type="match status" value="1"/>
</dbReference>
<evidence type="ECO:0000313" key="3">
    <source>
        <dbReference type="EMBL" id="OGB85671.1"/>
    </source>
</evidence>
<dbReference type="InterPro" id="IPR000305">
    <property type="entry name" value="GIY-YIG_endonuc"/>
</dbReference>
<dbReference type="EMBL" id="METE01000001">
    <property type="protein sequence ID" value="OGB85671.1"/>
    <property type="molecule type" value="Genomic_DNA"/>
</dbReference>
<comment type="similarity">
    <text evidence="1">Belongs to the UPF0213 family.</text>
</comment>
<proteinExistence type="inferred from homology"/>
<dbReference type="CDD" id="cd10449">
    <property type="entry name" value="GIY-YIG_SLX1_like"/>
    <property type="match status" value="1"/>
</dbReference>
<dbReference type="InterPro" id="IPR050190">
    <property type="entry name" value="UPF0213_domain"/>
</dbReference>
<dbReference type="SUPFAM" id="SSF82771">
    <property type="entry name" value="GIY-YIG endonuclease"/>
    <property type="match status" value="1"/>
</dbReference>
<dbReference type="AlphaFoldDB" id="A0A1F4PPR2"/>
<reference evidence="3 4" key="1">
    <citation type="journal article" date="2016" name="Nat. Commun.">
        <title>Thousands of microbial genomes shed light on interconnected biogeochemical processes in an aquifer system.</title>
        <authorList>
            <person name="Anantharaman K."/>
            <person name="Brown C.T."/>
            <person name="Hug L.A."/>
            <person name="Sharon I."/>
            <person name="Castelle C.J."/>
            <person name="Probst A.J."/>
            <person name="Thomas B.C."/>
            <person name="Singh A."/>
            <person name="Wilkins M.J."/>
            <person name="Karaoz U."/>
            <person name="Brodie E.L."/>
            <person name="Williams K.H."/>
            <person name="Hubbard S.S."/>
            <person name="Banfield J.F."/>
        </authorList>
    </citation>
    <scope>NUCLEOTIDE SEQUENCE [LARGE SCALE GENOMIC DNA]</scope>
</reference>
<sequence>MGKLQYCVYVLYSKTDGGLYIGSTSDLKQRLTDHFHGNAAATAPRRPLHLIFCEYYLDKKDALRREMYLKTSTGRRALRIMLTNSLLSAGVV</sequence>
<feature type="domain" description="GIY-YIG" evidence="2">
    <location>
        <begin position="4"/>
        <end position="81"/>
    </location>
</feature>
<dbReference type="Pfam" id="PF01541">
    <property type="entry name" value="GIY-YIG"/>
    <property type="match status" value="1"/>
</dbReference>
<gene>
    <name evidence="3" type="ORF">A2994_02825</name>
</gene>
<name>A0A1F4PPR2_UNCK3</name>
<evidence type="ECO:0000259" key="2">
    <source>
        <dbReference type="PROSITE" id="PS50164"/>
    </source>
</evidence>
<dbReference type="SMART" id="SM00465">
    <property type="entry name" value="GIYc"/>
    <property type="match status" value="1"/>
</dbReference>
<dbReference type="Proteomes" id="UP000179010">
    <property type="component" value="Unassembled WGS sequence"/>
</dbReference>
<dbReference type="InterPro" id="IPR035901">
    <property type="entry name" value="GIY-YIG_endonuc_sf"/>
</dbReference>